<dbReference type="EMBL" id="CM012440">
    <property type="protein sequence ID" value="RVE74142.1"/>
    <property type="molecule type" value="Genomic_DNA"/>
</dbReference>
<sequence>MINLDKKTSSAHVVGGIMCVSQGEAASQDSGAVPNPVQVSSGGLRWADSQTGFTLWERCVVAGIGVGSGTGSGVDEKQTA</sequence>
<gene>
    <name evidence="1" type="ORF">OJAV_G00038380</name>
</gene>
<name>A0A3S2PZF1_ORYJA</name>
<reference evidence="1 2" key="2">
    <citation type="submission" date="2019-01" db="EMBL/GenBank/DDBJ databases">
        <title>A chromosome length genome reference of the Java medaka (oryzias javanicus).</title>
        <authorList>
            <person name="Herpin A."/>
            <person name="Takehana Y."/>
            <person name="Naruse K."/>
            <person name="Ansai S."/>
            <person name="Kawaguchi M."/>
        </authorList>
    </citation>
    <scope>NUCLEOTIDE SEQUENCE [LARGE SCALE GENOMIC DNA]</scope>
    <source>
        <strain evidence="1">RS831</strain>
        <tissue evidence="1">Whole body</tissue>
    </source>
</reference>
<evidence type="ECO:0000313" key="2">
    <source>
        <dbReference type="Proteomes" id="UP000283210"/>
    </source>
</evidence>
<accession>A0A3S2PZF1</accession>
<dbReference type="Proteomes" id="UP000283210">
    <property type="component" value="Chromosome 4"/>
</dbReference>
<protein>
    <submittedName>
        <fullName evidence="1">Uncharacterized protein</fullName>
    </submittedName>
</protein>
<reference evidence="1 2" key="1">
    <citation type="submission" date="2018-11" db="EMBL/GenBank/DDBJ databases">
        <authorList>
            <person name="Lopez-Roques C."/>
            <person name="Donnadieu C."/>
            <person name="Bouchez O."/>
            <person name="Klopp C."/>
            <person name="Cabau C."/>
            <person name="Zahm M."/>
        </authorList>
    </citation>
    <scope>NUCLEOTIDE SEQUENCE [LARGE SCALE GENOMIC DNA]</scope>
    <source>
        <strain evidence="1">RS831</strain>
        <tissue evidence="1">Whole body</tissue>
    </source>
</reference>
<evidence type="ECO:0000313" key="1">
    <source>
        <dbReference type="EMBL" id="RVE74142.1"/>
    </source>
</evidence>
<keyword evidence="2" id="KW-1185">Reference proteome</keyword>
<organism evidence="1 2">
    <name type="scientific">Oryzias javanicus</name>
    <name type="common">Javanese ricefish</name>
    <name type="synonym">Aplocheilus javanicus</name>
    <dbReference type="NCBI Taxonomy" id="123683"/>
    <lineage>
        <taxon>Eukaryota</taxon>
        <taxon>Metazoa</taxon>
        <taxon>Chordata</taxon>
        <taxon>Craniata</taxon>
        <taxon>Vertebrata</taxon>
        <taxon>Euteleostomi</taxon>
        <taxon>Actinopterygii</taxon>
        <taxon>Neopterygii</taxon>
        <taxon>Teleostei</taxon>
        <taxon>Neoteleostei</taxon>
        <taxon>Acanthomorphata</taxon>
        <taxon>Ovalentaria</taxon>
        <taxon>Atherinomorphae</taxon>
        <taxon>Beloniformes</taxon>
        <taxon>Adrianichthyidae</taxon>
        <taxon>Oryziinae</taxon>
        <taxon>Oryzias</taxon>
    </lineage>
</organism>
<proteinExistence type="predicted"/>
<dbReference type="AlphaFoldDB" id="A0A3S2PZF1"/>